<dbReference type="PRINTS" id="PR00830">
    <property type="entry name" value="ENDOLAPTASE"/>
</dbReference>
<feature type="domain" description="AAA+ ATPase" evidence="12">
    <location>
        <begin position="667"/>
        <end position="897"/>
    </location>
</feature>
<keyword evidence="9" id="KW-0143">Chaperone</keyword>
<dbReference type="InterPro" id="IPR041569">
    <property type="entry name" value="AAA_lid_3"/>
</dbReference>
<dbReference type="SUPFAM" id="SSF52540">
    <property type="entry name" value="P-loop containing nucleoside triphosphate hydrolases"/>
    <property type="match status" value="2"/>
</dbReference>
<dbReference type="CDD" id="cd19503">
    <property type="entry name" value="RecA-like_CDC48_NLV2_r1-like"/>
    <property type="match status" value="1"/>
</dbReference>
<keyword evidence="5" id="KW-0547">Nucleotide-binding</keyword>
<dbReference type="FunFam" id="3.40.50.300:FF:000012">
    <property type="entry name" value="Transitional endoplasmic reticulum ATPase"/>
    <property type="match status" value="1"/>
</dbReference>
<dbReference type="EC" id="3.6.4.10" evidence="2"/>
<evidence type="ECO:0000256" key="3">
    <source>
        <dbReference type="ARBA" id="ARBA00022490"/>
    </source>
</evidence>
<dbReference type="GO" id="GO:0005737">
    <property type="term" value="C:cytoplasm"/>
    <property type="evidence" value="ECO:0007669"/>
    <property type="project" value="UniProtKB-SubCell"/>
</dbReference>
<proteinExistence type="inferred from homology"/>
<dbReference type="InterPro" id="IPR003593">
    <property type="entry name" value="AAA+_ATPase"/>
</dbReference>
<sequence>MSSSKGRNKGKKRLSEGEADRSISGEETDSGGGLTVTDFIERAEDKAPPRWRPFLAQMSVNSMKNLNICIGRPVLISSISRHQEVCVAWPASQFPARRVSLHVSVQSSLGVRPGDRVSVQPITGALQEITHLQLRLRPEDRGLNTEEFRGFLLRSLEGRVLLPGGALTLSFLARDCVLTVESLLGVDGETLSAQTPDASTPLPLQISDGVTRDLSSQLEELSIHQSTPERSHDLSPLTPSPAPSGVPLSPFSEGSFSSSSSFYRVGSSTALSLSESGLEDEDQKEGELGSKVTYSMIGGLRGQLQVIRETLELPLRHPELFRSYGVPPPRGVLLYGPPGTGKTMIGRAVANEVGAHMTVINGPEIMSKFYGETEAKLRQIFSEAALRQPAVIFIDELDALCPRREGAQNEVEKRVVATLLTLMDGIGSEAHSGRVLVLGATNRPHALDPALRRPGRFDKELEVSVPGAEGRMEILQALLSSTPRRVSEEDLRDLADAAHGYVGADLAAVCKEAGERHVCSSALRGLLGQRWWYMLCGSNLLQSLKLSPSQRRIDSESFAQQETSLPHIAARIFEACKIWLHALRRALGSASTLTDAELKQRVKVTASDLRLAMAEVKPSAMREVAIDVPKVRWSDVAGLERVKLALRQAVEWPLRHPEVFVRMGIAPPRGILLYGPPGCCKTMIAQALANESQLNFLSVKGPELLSKFVGESERGVREVFRKARTVAPSVVFFDEIDALAAARGRSAQAGGVADRVLAQLLTEMDGIEQLKDESGNILNSGEKAGAGAGARLLLCWRTINPREKLMSEGNGIIQSDLSPGARHMGLSLNLNQSECNGATPQSAERLGAGRLCSFTQVHRSQESGSGYSRQEAPPELQRHALMRPGRLDRIIFVPLPDSDTRRQILEKRFQKMSVHLSVSLEELVACTERYSGAEITAVCREAALQALQENIEAECVRDTHFQRALKTVRPRVPESLLQIYSRYQQEHR</sequence>
<dbReference type="Pfam" id="PF00004">
    <property type="entry name" value="AAA"/>
    <property type="match status" value="2"/>
</dbReference>
<keyword evidence="7" id="KW-0067">ATP-binding</keyword>
<dbReference type="AlphaFoldDB" id="A0A553PUM6"/>
<gene>
    <name evidence="13" type="ORF">DNTS_000638</name>
</gene>
<dbReference type="PANTHER" id="PTHR23077">
    <property type="entry name" value="AAA-FAMILY ATPASE"/>
    <property type="match status" value="1"/>
</dbReference>
<reference evidence="13 14" key="1">
    <citation type="journal article" date="2019" name="Sci. Data">
        <title>Hybrid genome assembly and annotation of Danionella translucida.</title>
        <authorList>
            <person name="Kadobianskyi M."/>
            <person name="Schulze L."/>
            <person name="Schuelke M."/>
            <person name="Judkewitz B."/>
        </authorList>
    </citation>
    <scope>NUCLEOTIDE SEQUENCE [LARGE SCALE GENOMIC DNA]</scope>
    <source>
        <strain evidence="13 14">Bolton</strain>
    </source>
</reference>
<dbReference type="SMART" id="SM00382">
    <property type="entry name" value="AAA"/>
    <property type="match status" value="2"/>
</dbReference>
<feature type="domain" description="AAA+ ATPase" evidence="12">
    <location>
        <begin position="328"/>
        <end position="467"/>
    </location>
</feature>
<comment type="similarity">
    <text evidence="10">Belongs to the AAA ATPase family. AFG2 subfamily.</text>
</comment>
<evidence type="ECO:0000256" key="1">
    <source>
        <dbReference type="ARBA" id="ARBA00004496"/>
    </source>
</evidence>
<dbReference type="Gene3D" id="1.10.8.60">
    <property type="match status" value="2"/>
</dbReference>
<dbReference type="SUPFAM" id="SSF50692">
    <property type="entry name" value="ADC-like"/>
    <property type="match status" value="1"/>
</dbReference>
<evidence type="ECO:0000259" key="12">
    <source>
        <dbReference type="SMART" id="SM00382"/>
    </source>
</evidence>
<dbReference type="FunFam" id="3.40.50.300:FF:001025">
    <property type="entry name" value="ATPase family, AAA domain-containing 2B"/>
    <property type="match status" value="1"/>
</dbReference>
<dbReference type="InterPro" id="IPR027417">
    <property type="entry name" value="P-loop_NTPase"/>
</dbReference>
<dbReference type="Pfam" id="PF17862">
    <property type="entry name" value="AAA_lid_3"/>
    <property type="match status" value="2"/>
</dbReference>
<dbReference type="InterPro" id="IPR003959">
    <property type="entry name" value="ATPase_AAA_core"/>
</dbReference>
<evidence type="ECO:0000256" key="10">
    <source>
        <dbReference type="ARBA" id="ARBA00061477"/>
    </source>
</evidence>
<protein>
    <recommendedName>
        <fullName evidence="2">non-chaperonin molecular chaperone ATPase</fullName>
        <ecNumber evidence="2">3.6.4.10</ecNumber>
    </recommendedName>
</protein>
<evidence type="ECO:0000256" key="2">
    <source>
        <dbReference type="ARBA" id="ARBA00012554"/>
    </source>
</evidence>
<evidence type="ECO:0000256" key="5">
    <source>
        <dbReference type="ARBA" id="ARBA00022741"/>
    </source>
</evidence>
<dbReference type="OrthoDB" id="27435at2759"/>
<name>A0A553PUM6_9TELE</name>
<dbReference type="Gene3D" id="3.40.50.300">
    <property type="entry name" value="P-loop containing nucleotide triphosphate hydrolases"/>
    <property type="match status" value="2"/>
</dbReference>
<dbReference type="PROSITE" id="PS00674">
    <property type="entry name" value="AAA"/>
    <property type="match status" value="1"/>
</dbReference>
<feature type="compositionally biased region" description="Basic and acidic residues" evidence="11">
    <location>
        <begin position="13"/>
        <end position="24"/>
    </location>
</feature>
<evidence type="ECO:0000256" key="11">
    <source>
        <dbReference type="SAM" id="MobiDB-lite"/>
    </source>
</evidence>
<accession>A0A553PUM6</accession>
<evidence type="ECO:0000313" key="14">
    <source>
        <dbReference type="Proteomes" id="UP000316079"/>
    </source>
</evidence>
<comment type="subcellular location">
    <subcellularLocation>
        <location evidence="1">Cytoplasm</location>
    </subcellularLocation>
</comment>
<keyword evidence="6" id="KW-0378">Hydrolase</keyword>
<keyword evidence="4" id="KW-0677">Repeat</keyword>
<dbReference type="STRING" id="623744.A0A553PUM6"/>
<dbReference type="GO" id="GO:0005524">
    <property type="term" value="F:ATP binding"/>
    <property type="evidence" value="ECO:0007669"/>
    <property type="project" value="UniProtKB-KW"/>
</dbReference>
<feature type="region of interest" description="Disordered" evidence="11">
    <location>
        <begin position="219"/>
        <end position="251"/>
    </location>
</feature>
<dbReference type="InterPro" id="IPR009010">
    <property type="entry name" value="Asp_de-COase-like_dom_sf"/>
</dbReference>
<dbReference type="PANTHER" id="PTHR23077:SF27">
    <property type="entry name" value="ATPASE FAMILY GENE 2 PROTEIN HOMOLOG A"/>
    <property type="match status" value="1"/>
</dbReference>
<feature type="region of interest" description="Disordered" evidence="11">
    <location>
        <begin position="1"/>
        <end position="35"/>
    </location>
</feature>
<evidence type="ECO:0000256" key="7">
    <source>
        <dbReference type="ARBA" id="ARBA00022840"/>
    </source>
</evidence>
<dbReference type="GO" id="GO:0009653">
    <property type="term" value="P:anatomical structure morphogenesis"/>
    <property type="evidence" value="ECO:0007669"/>
    <property type="project" value="UniProtKB-ARBA"/>
</dbReference>
<dbReference type="Gene3D" id="2.40.40.20">
    <property type="match status" value="1"/>
</dbReference>
<evidence type="ECO:0000256" key="8">
    <source>
        <dbReference type="ARBA" id="ARBA00023054"/>
    </source>
</evidence>
<dbReference type="EMBL" id="SRMA01026635">
    <property type="protein sequence ID" value="TRY81389.1"/>
    <property type="molecule type" value="Genomic_DNA"/>
</dbReference>
<dbReference type="InterPro" id="IPR003960">
    <property type="entry name" value="ATPase_AAA_CS"/>
</dbReference>
<keyword evidence="3" id="KW-0963">Cytoplasm</keyword>
<keyword evidence="14" id="KW-1185">Reference proteome</keyword>
<keyword evidence="8" id="KW-0175">Coiled coil</keyword>
<evidence type="ECO:0000256" key="6">
    <source>
        <dbReference type="ARBA" id="ARBA00022801"/>
    </source>
</evidence>
<evidence type="ECO:0000256" key="9">
    <source>
        <dbReference type="ARBA" id="ARBA00023186"/>
    </source>
</evidence>
<evidence type="ECO:0000256" key="4">
    <source>
        <dbReference type="ARBA" id="ARBA00022737"/>
    </source>
</evidence>
<comment type="caution">
    <text evidence="13">The sequence shown here is derived from an EMBL/GenBank/DDBJ whole genome shotgun (WGS) entry which is preliminary data.</text>
</comment>
<dbReference type="GO" id="GO:0016887">
    <property type="term" value="F:ATP hydrolysis activity"/>
    <property type="evidence" value="ECO:0007669"/>
    <property type="project" value="InterPro"/>
</dbReference>
<dbReference type="FunFam" id="1.10.8.60:FF:000069">
    <property type="entry name" value="spermatogenesis-associated protein 5 isoform X1"/>
    <property type="match status" value="1"/>
</dbReference>
<dbReference type="Proteomes" id="UP000316079">
    <property type="component" value="Unassembled WGS sequence"/>
</dbReference>
<organism evidence="13 14">
    <name type="scientific">Danionella cerebrum</name>
    <dbReference type="NCBI Taxonomy" id="2873325"/>
    <lineage>
        <taxon>Eukaryota</taxon>
        <taxon>Metazoa</taxon>
        <taxon>Chordata</taxon>
        <taxon>Craniata</taxon>
        <taxon>Vertebrata</taxon>
        <taxon>Euteleostomi</taxon>
        <taxon>Actinopterygii</taxon>
        <taxon>Neopterygii</taxon>
        <taxon>Teleostei</taxon>
        <taxon>Ostariophysi</taxon>
        <taxon>Cypriniformes</taxon>
        <taxon>Danionidae</taxon>
        <taxon>Danioninae</taxon>
        <taxon>Danionella</taxon>
    </lineage>
</organism>
<feature type="compositionally biased region" description="Basic residues" evidence="11">
    <location>
        <begin position="1"/>
        <end position="12"/>
    </location>
</feature>
<dbReference type="InterPro" id="IPR050168">
    <property type="entry name" value="AAA_ATPase_domain"/>
</dbReference>
<evidence type="ECO:0000313" key="13">
    <source>
        <dbReference type="EMBL" id="TRY81389.1"/>
    </source>
</evidence>